<feature type="compositionally biased region" description="Basic and acidic residues" evidence="1">
    <location>
        <begin position="58"/>
        <end position="77"/>
    </location>
</feature>
<comment type="caution">
    <text evidence="2">The sequence shown here is derived from an EMBL/GenBank/DDBJ whole genome shotgun (WGS) entry which is preliminary data.</text>
</comment>
<dbReference type="RefSeq" id="WP_319953048.1">
    <property type="nucleotide sequence ID" value="NZ_JAXAVX010000001.1"/>
</dbReference>
<name>A0ABU4VGK0_9ACTN</name>
<feature type="compositionally biased region" description="Low complexity" evidence="1">
    <location>
        <begin position="259"/>
        <end position="280"/>
    </location>
</feature>
<reference evidence="2 3" key="1">
    <citation type="submission" date="2023-11" db="EMBL/GenBank/DDBJ databases">
        <authorList>
            <person name="Xu M."/>
            <person name="Jiang T."/>
        </authorList>
    </citation>
    <scope>NUCLEOTIDE SEQUENCE [LARGE SCALE GENOMIC DNA]</scope>
    <source>
        <strain evidence="2 3">SD</strain>
    </source>
</reference>
<protein>
    <submittedName>
        <fullName evidence="2">Zinc ribbon domain-containing protein</fullName>
    </submittedName>
</protein>
<dbReference type="EMBL" id="JAXAVX010000001">
    <property type="protein sequence ID" value="MDX8150908.1"/>
    <property type="molecule type" value="Genomic_DNA"/>
</dbReference>
<keyword evidence="3" id="KW-1185">Reference proteome</keyword>
<feature type="region of interest" description="Disordered" evidence="1">
    <location>
        <begin position="245"/>
        <end position="280"/>
    </location>
</feature>
<feature type="compositionally biased region" description="Low complexity" evidence="1">
    <location>
        <begin position="28"/>
        <end position="49"/>
    </location>
</feature>
<evidence type="ECO:0000313" key="2">
    <source>
        <dbReference type="EMBL" id="MDX8150908.1"/>
    </source>
</evidence>
<evidence type="ECO:0000313" key="3">
    <source>
        <dbReference type="Proteomes" id="UP001277761"/>
    </source>
</evidence>
<organism evidence="2 3">
    <name type="scientific">Patulibacter brassicae</name>
    <dbReference type="NCBI Taxonomy" id="1705717"/>
    <lineage>
        <taxon>Bacteria</taxon>
        <taxon>Bacillati</taxon>
        <taxon>Actinomycetota</taxon>
        <taxon>Thermoleophilia</taxon>
        <taxon>Solirubrobacterales</taxon>
        <taxon>Patulibacteraceae</taxon>
        <taxon>Patulibacter</taxon>
    </lineage>
</organism>
<gene>
    <name evidence="2" type="ORF">SK069_04825</name>
</gene>
<sequence length="280" mass="29120">MSSLFDRIRQRREEPDGGASAEPPAATGASPDASAQPPSAGDAGAPAGAEVDPPTAVHRRDDGEEPTAVHRTERPRAPWESAEISEDRQERISEVTPAPAPPAADAAPAPTPSPAAAEPPRPVAPPAEPPPAPVVPARPGVRDRGRMRRRLRYLRRVRELGYRDLGGLVFELRRANQRNEVLVSAKHDALARIDDELRALEHALQDFQPIEELYEPGVSVCLRCGALHGSDARFCPQCGVAVGPAAAHPGPGAPGGGPATAAAGSVPPSATPADAPPSSA</sequence>
<feature type="compositionally biased region" description="Basic and acidic residues" evidence="1">
    <location>
        <begin position="1"/>
        <end position="15"/>
    </location>
</feature>
<feature type="region of interest" description="Disordered" evidence="1">
    <location>
        <begin position="1"/>
        <end position="141"/>
    </location>
</feature>
<evidence type="ECO:0000256" key="1">
    <source>
        <dbReference type="SAM" id="MobiDB-lite"/>
    </source>
</evidence>
<proteinExistence type="predicted"/>
<accession>A0ABU4VGK0</accession>
<dbReference type="Proteomes" id="UP001277761">
    <property type="component" value="Unassembled WGS sequence"/>
</dbReference>
<feature type="compositionally biased region" description="Pro residues" evidence="1">
    <location>
        <begin position="109"/>
        <end position="136"/>
    </location>
</feature>